<sequence>MIEKDDWMMSVLRAAKTLELPDWWICAGFVRTKIWDTLHGFEERTKLSDIDVVYYDPHHLSKEVEKKYEEMLHNRMPDLPWSVKNEARMHLVNHDFEPYTSTVDAISKFPETVTALGVTLNDRDKVILAAPCGLHDVLHMEVRPTSIFTKTEERRSKYRERVKNKNWQATWHKVKIAEW</sequence>
<dbReference type="Pfam" id="PF06042">
    <property type="entry name" value="NTP_transf_6"/>
    <property type="match status" value="1"/>
</dbReference>
<accession>A0A163SP58</accession>
<organism evidence="1 2">
    <name type="scientific">Fictibacillus phosphorivorans</name>
    <dbReference type="NCBI Taxonomy" id="1221500"/>
    <lineage>
        <taxon>Bacteria</taxon>
        <taxon>Bacillati</taxon>
        <taxon>Bacillota</taxon>
        <taxon>Bacilli</taxon>
        <taxon>Bacillales</taxon>
        <taxon>Fictibacillaceae</taxon>
        <taxon>Fictibacillus</taxon>
    </lineage>
</organism>
<protein>
    <recommendedName>
        <fullName evidence="3">Nucleotidyltransferase family protein</fullName>
    </recommendedName>
</protein>
<evidence type="ECO:0008006" key="3">
    <source>
        <dbReference type="Google" id="ProtNLM"/>
    </source>
</evidence>
<dbReference type="AlphaFoldDB" id="A0A163SP58"/>
<dbReference type="OrthoDB" id="1901124at2"/>
<dbReference type="PANTHER" id="PTHR39166:SF1">
    <property type="entry name" value="BLL1166 PROTEIN"/>
    <property type="match status" value="1"/>
</dbReference>
<evidence type="ECO:0000313" key="1">
    <source>
        <dbReference type="EMBL" id="KZE69518.1"/>
    </source>
</evidence>
<dbReference type="Proteomes" id="UP000076567">
    <property type="component" value="Unassembled WGS sequence"/>
</dbReference>
<reference evidence="2" key="1">
    <citation type="submission" date="2016-01" db="EMBL/GenBank/DDBJ databases">
        <title>Draft genome of Chromobacterium sp. F49.</title>
        <authorList>
            <person name="Hong K.W."/>
        </authorList>
    </citation>
    <scope>NUCLEOTIDE SEQUENCE [LARGE SCALE GENOMIC DNA]</scope>
    <source>
        <strain evidence="2">P7IIIA</strain>
    </source>
</reference>
<keyword evidence="2" id="KW-1185">Reference proteome</keyword>
<evidence type="ECO:0000313" key="2">
    <source>
        <dbReference type="Proteomes" id="UP000076567"/>
    </source>
</evidence>
<comment type="caution">
    <text evidence="1">The sequence shown here is derived from an EMBL/GenBank/DDBJ whole genome shotgun (WGS) entry which is preliminary data.</text>
</comment>
<dbReference type="EMBL" id="LRFC01000001">
    <property type="protein sequence ID" value="KZE69518.1"/>
    <property type="molecule type" value="Genomic_DNA"/>
</dbReference>
<dbReference type="RefSeq" id="WP_066237405.1">
    <property type="nucleotide sequence ID" value="NZ_LRFC01000001.1"/>
</dbReference>
<gene>
    <name evidence="1" type="ORF">AWM68_01345</name>
</gene>
<proteinExistence type="predicted"/>
<name>A0A163SP58_9BACL</name>
<dbReference type="PANTHER" id="PTHR39166">
    <property type="entry name" value="BLL1166 PROTEIN"/>
    <property type="match status" value="1"/>
</dbReference>
<dbReference type="InterPro" id="IPR009267">
    <property type="entry name" value="NTP_transf_6"/>
</dbReference>